<evidence type="ECO:0000256" key="4">
    <source>
        <dbReference type="ARBA" id="ARBA00022881"/>
    </source>
</evidence>
<keyword evidence="5" id="KW-0234">DNA repair</keyword>
<keyword evidence="4" id="KW-0267">Excision nuclease</keyword>
<keyword evidence="3" id="KW-0228">DNA excision</keyword>
<dbReference type="PROSITE" id="PS50165">
    <property type="entry name" value="UVRC"/>
    <property type="match status" value="1"/>
</dbReference>
<dbReference type="InterPro" id="IPR001943">
    <property type="entry name" value="UVR_dom"/>
</dbReference>
<reference evidence="11" key="1">
    <citation type="submission" date="2017-08" db="EMBL/GenBank/DDBJ databases">
        <authorList>
            <person name="Alvarez-Ponce D."/>
            <person name="Weitzman C.L."/>
            <person name="Tillett R.L."/>
            <person name="Sandmeier F.C."/>
            <person name="Tracy C.R."/>
        </authorList>
    </citation>
    <scope>NUCLEOTIDE SEQUENCE [LARGE SCALE GENOMIC DNA]</scope>
    <source>
        <strain evidence="11">723</strain>
    </source>
</reference>
<accession>A0A269TJQ7</accession>
<organism evidence="10 11">
    <name type="scientific">Mycoplasmopsis agassizii</name>
    <dbReference type="NCBI Taxonomy" id="33922"/>
    <lineage>
        <taxon>Bacteria</taxon>
        <taxon>Bacillati</taxon>
        <taxon>Mycoplasmatota</taxon>
        <taxon>Mycoplasmoidales</taxon>
        <taxon>Metamycoplasmataceae</taxon>
        <taxon>Mycoplasmopsis</taxon>
    </lineage>
</organism>
<dbReference type="Gene3D" id="3.30.420.340">
    <property type="entry name" value="UvrC, RNAse H endonuclease domain"/>
    <property type="match status" value="1"/>
</dbReference>
<evidence type="ECO:0000256" key="2">
    <source>
        <dbReference type="ARBA" id="ARBA00022763"/>
    </source>
</evidence>
<dbReference type="PROSITE" id="PS50164">
    <property type="entry name" value="GIY_YIG"/>
    <property type="match status" value="1"/>
</dbReference>
<name>A0A269TJQ7_9BACT</name>
<keyword evidence="2" id="KW-0227">DNA damage</keyword>
<keyword evidence="6" id="KW-0175">Coiled coil</keyword>
<dbReference type="Pfam" id="PF14520">
    <property type="entry name" value="HHH_5"/>
    <property type="match status" value="1"/>
</dbReference>
<dbReference type="InterPro" id="IPR010994">
    <property type="entry name" value="RuvA_2-like"/>
</dbReference>
<dbReference type="GO" id="GO:0009381">
    <property type="term" value="F:excinuclease ABC activity"/>
    <property type="evidence" value="ECO:0007669"/>
    <property type="project" value="InterPro"/>
</dbReference>
<dbReference type="GO" id="GO:0006289">
    <property type="term" value="P:nucleotide-excision repair"/>
    <property type="evidence" value="ECO:0007669"/>
    <property type="project" value="InterPro"/>
</dbReference>
<dbReference type="RefSeq" id="WP_095334383.1">
    <property type="nucleotide sequence ID" value="NZ_NQNY01000001.1"/>
</dbReference>
<dbReference type="InterPro" id="IPR001162">
    <property type="entry name" value="UvrC_RNase_H_dom"/>
</dbReference>
<sequence>MNLQLEERIKSVTTKPGVYLWKNKYDHVLYVGKAKNLRNRMVQYLKGSINSYKTNALMEKVEDFEVFVVENEKEALLLERNLINQHKPYYNILLIDDKRYPYIKIILKKDKIEVRYERIVSKKSHNSLFYGPFPTGSGANIIKRMIERELFFENGLPIVNTNSEYWKDKFLQVKNLLKLGDKKLLKNIENQMHQAAEIQNFEIAKELRDTLIFLKKLHEKQVVQLENIADIDVISAKEDNGLIYVTFLFYRYGILISKSLEVFEIKTDFENSLVEFVNQFYAKKAIVANIILEPQFKNYEFSFDEKIKLFFPEKGLYRLILNHAIENTNQAIKEKANEFKLRLEKNQRNLSALEKLINLDEIKRIILIDNSHISNINPVSAIISYVNGEKKKDEYRKINLAANDERLADVDYMKQAITKYFSNLEKRIKMWPDLIIVDGSYPQLHEVKNTLNELEININVIALTKDERHKTKYLIDLNESKIKIEDRNLFNFLSEMQEEVDRFAKESYRKRKGNFSLEGDLKKIPGVGEKRELLLLEHFSNYNNIFNASLEELSKFVPLKIAQEIKNKLGQKELEKLKEESQIDKN</sequence>
<evidence type="ECO:0000259" key="8">
    <source>
        <dbReference type="PROSITE" id="PS50164"/>
    </source>
</evidence>
<dbReference type="Pfam" id="PF22920">
    <property type="entry name" value="UvrC_RNaseH"/>
    <property type="match status" value="1"/>
</dbReference>
<evidence type="ECO:0000259" key="7">
    <source>
        <dbReference type="PROSITE" id="PS50151"/>
    </source>
</evidence>
<dbReference type="SUPFAM" id="SSF47781">
    <property type="entry name" value="RuvA domain 2-like"/>
    <property type="match status" value="1"/>
</dbReference>
<dbReference type="PANTHER" id="PTHR30562:SF1">
    <property type="entry name" value="UVRABC SYSTEM PROTEIN C"/>
    <property type="match status" value="1"/>
</dbReference>
<keyword evidence="1" id="KW-0963">Cytoplasm</keyword>
<dbReference type="GO" id="GO:0009380">
    <property type="term" value="C:excinuclease repair complex"/>
    <property type="evidence" value="ECO:0007669"/>
    <property type="project" value="TreeGrafter"/>
</dbReference>
<dbReference type="AlphaFoldDB" id="A0A269TJQ7"/>
<protein>
    <recommendedName>
        <fullName evidence="12">Excinuclease ABC subunit C</fullName>
    </recommendedName>
</protein>
<feature type="domain" description="UvrC family homology region profile" evidence="9">
    <location>
        <begin position="233"/>
        <end position="451"/>
    </location>
</feature>
<dbReference type="InterPro" id="IPR050066">
    <property type="entry name" value="UvrABC_protein_C"/>
</dbReference>
<dbReference type="InterPro" id="IPR036876">
    <property type="entry name" value="UVR_dom_sf"/>
</dbReference>
<dbReference type="PANTHER" id="PTHR30562">
    <property type="entry name" value="UVRC/OXIDOREDUCTASE"/>
    <property type="match status" value="1"/>
</dbReference>
<dbReference type="SMART" id="SM00465">
    <property type="entry name" value="GIYc"/>
    <property type="match status" value="1"/>
</dbReference>
<dbReference type="Gene3D" id="3.40.1440.10">
    <property type="entry name" value="GIY-YIG endonuclease"/>
    <property type="match status" value="1"/>
</dbReference>
<gene>
    <name evidence="10" type="ORF">CJJ23_00040</name>
</gene>
<evidence type="ECO:0000313" key="10">
    <source>
        <dbReference type="EMBL" id="PAK21723.1"/>
    </source>
</evidence>
<dbReference type="SUPFAM" id="SSF46600">
    <property type="entry name" value="C-terminal UvrC-binding domain of UvrB"/>
    <property type="match status" value="1"/>
</dbReference>
<dbReference type="Gene3D" id="1.10.150.20">
    <property type="entry name" value="5' to 3' exonuclease, C-terminal subdomain"/>
    <property type="match status" value="1"/>
</dbReference>
<dbReference type="SUPFAM" id="SSF82771">
    <property type="entry name" value="GIY-YIG endonuclease"/>
    <property type="match status" value="1"/>
</dbReference>
<feature type="domain" description="GIY-YIG" evidence="8">
    <location>
        <begin position="14"/>
        <end position="92"/>
    </location>
</feature>
<evidence type="ECO:0000256" key="3">
    <source>
        <dbReference type="ARBA" id="ARBA00022769"/>
    </source>
</evidence>
<dbReference type="InterPro" id="IPR038476">
    <property type="entry name" value="UvrC_RNase_H_dom_sf"/>
</dbReference>
<dbReference type="Pfam" id="PF01541">
    <property type="entry name" value="GIY-YIG"/>
    <property type="match status" value="1"/>
</dbReference>
<dbReference type="Gene3D" id="4.10.860.10">
    <property type="entry name" value="UVR domain"/>
    <property type="match status" value="1"/>
</dbReference>
<dbReference type="EMBL" id="NQNY01000001">
    <property type="protein sequence ID" value="PAK21723.1"/>
    <property type="molecule type" value="Genomic_DNA"/>
</dbReference>
<dbReference type="FunFam" id="3.40.1440.10:FF:000001">
    <property type="entry name" value="UvrABC system protein C"/>
    <property type="match status" value="1"/>
</dbReference>
<dbReference type="OrthoDB" id="9804933at2"/>
<dbReference type="CDD" id="cd10434">
    <property type="entry name" value="GIY-YIG_UvrC_Cho"/>
    <property type="match status" value="1"/>
</dbReference>
<evidence type="ECO:0000256" key="1">
    <source>
        <dbReference type="ARBA" id="ARBA00022490"/>
    </source>
</evidence>
<evidence type="ECO:0000313" key="11">
    <source>
        <dbReference type="Proteomes" id="UP000216943"/>
    </source>
</evidence>
<dbReference type="InterPro" id="IPR000305">
    <property type="entry name" value="GIY-YIG_endonuc"/>
</dbReference>
<dbReference type="Pfam" id="PF08459">
    <property type="entry name" value="UvrC_RNaseH_dom"/>
    <property type="match status" value="1"/>
</dbReference>
<feature type="coiled-coil region" evidence="6">
    <location>
        <begin position="329"/>
        <end position="356"/>
    </location>
</feature>
<evidence type="ECO:0000256" key="6">
    <source>
        <dbReference type="SAM" id="Coils"/>
    </source>
</evidence>
<dbReference type="Proteomes" id="UP000216943">
    <property type="component" value="Unassembled WGS sequence"/>
</dbReference>
<dbReference type="PROSITE" id="PS50151">
    <property type="entry name" value="UVR"/>
    <property type="match status" value="1"/>
</dbReference>
<comment type="caution">
    <text evidence="10">The sequence shown here is derived from an EMBL/GenBank/DDBJ whole genome shotgun (WGS) entry which is preliminary data.</text>
</comment>
<evidence type="ECO:0000259" key="9">
    <source>
        <dbReference type="PROSITE" id="PS50165"/>
    </source>
</evidence>
<evidence type="ECO:0000256" key="5">
    <source>
        <dbReference type="ARBA" id="ARBA00023204"/>
    </source>
</evidence>
<feature type="domain" description="UVR" evidence="7">
    <location>
        <begin position="182"/>
        <end position="217"/>
    </location>
</feature>
<evidence type="ECO:0008006" key="12">
    <source>
        <dbReference type="Google" id="ProtNLM"/>
    </source>
</evidence>
<dbReference type="InterPro" id="IPR047296">
    <property type="entry name" value="GIY-YIG_UvrC_Cho"/>
</dbReference>
<dbReference type="InterPro" id="IPR035901">
    <property type="entry name" value="GIY-YIG_endonuc_sf"/>
</dbReference>
<proteinExistence type="predicted"/>
<dbReference type="Pfam" id="PF02151">
    <property type="entry name" value="UVR"/>
    <property type="match status" value="1"/>
</dbReference>